<keyword evidence="4" id="KW-1185">Reference proteome</keyword>
<feature type="domain" description="Ice-binding protein C-terminal" evidence="2">
    <location>
        <begin position="193"/>
        <end position="216"/>
    </location>
</feature>
<evidence type="ECO:0000259" key="2">
    <source>
        <dbReference type="Pfam" id="PF07589"/>
    </source>
</evidence>
<dbReference type="NCBIfam" id="NF038128">
    <property type="entry name" value="choice_anch_J"/>
    <property type="match status" value="1"/>
</dbReference>
<evidence type="ECO:0000313" key="3">
    <source>
        <dbReference type="EMBL" id="MCC6072907.1"/>
    </source>
</evidence>
<protein>
    <submittedName>
        <fullName evidence="3">PEP-CTERM sorting domain-containing protein</fullName>
    </submittedName>
</protein>
<dbReference type="Proteomes" id="UP001198701">
    <property type="component" value="Unassembled WGS sequence"/>
</dbReference>
<proteinExistence type="predicted"/>
<keyword evidence="1" id="KW-0732">Signal</keyword>
<organism evidence="3 4">
    <name type="scientific">Massilia agrisoli</name>
    <dbReference type="NCBI Taxonomy" id="2892444"/>
    <lineage>
        <taxon>Bacteria</taxon>
        <taxon>Pseudomonadati</taxon>
        <taxon>Pseudomonadota</taxon>
        <taxon>Betaproteobacteria</taxon>
        <taxon>Burkholderiales</taxon>
        <taxon>Oxalobacteraceae</taxon>
        <taxon>Telluria group</taxon>
        <taxon>Massilia</taxon>
    </lineage>
</organism>
<comment type="caution">
    <text evidence="3">The sequence shown here is derived from an EMBL/GenBank/DDBJ whole genome shotgun (WGS) entry which is preliminary data.</text>
</comment>
<sequence>MKTYKTLAAAATLALAAIVPATSHAQAVEVLSEDFDDVEMLTGWSLMNNSVPPGEPWFQGTAEVFPAHQGAPTAYIAANYFSAAGGEGSINNWLITPTLDLIGPTTLTFFTRSAPVVGYNDTLEVRFSEGSGSDPAGFDTLLATIGGATPYPGSWQEFNLSLPYVGEGRFAFRYTGDAEISNYVGIDTVSVLSVPEPSAYLMLGAGLFAFTMLRRRQA</sequence>
<feature type="signal peptide" evidence="1">
    <location>
        <begin position="1"/>
        <end position="25"/>
    </location>
</feature>
<feature type="chain" id="PRO_5045797426" evidence="1">
    <location>
        <begin position="26"/>
        <end position="218"/>
    </location>
</feature>
<dbReference type="EMBL" id="JAJHPV010000020">
    <property type="protein sequence ID" value="MCC6072907.1"/>
    <property type="molecule type" value="Genomic_DNA"/>
</dbReference>
<gene>
    <name evidence="3" type="ORF">LMJ30_18390</name>
</gene>
<dbReference type="Pfam" id="PF07589">
    <property type="entry name" value="PEP-CTERM"/>
    <property type="match status" value="1"/>
</dbReference>
<accession>A0ABS8IW93</accession>
<reference evidence="3 4" key="1">
    <citation type="submission" date="2021-11" db="EMBL/GenBank/DDBJ databases">
        <authorList>
            <person name="Huq M.A."/>
        </authorList>
    </citation>
    <scope>NUCLEOTIDE SEQUENCE [LARGE SCALE GENOMIC DNA]</scope>
    <source>
        <strain evidence="3 4">MAHUQ-52</strain>
    </source>
</reference>
<dbReference type="NCBIfam" id="TIGR02595">
    <property type="entry name" value="PEP_CTERM"/>
    <property type="match status" value="1"/>
</dbReference>
<dbReference type="InterPro" id="IPR013424">
    <property type="entry name" value="Ice-binding_C"/>
</dbReference>
<evidence type="ECO:0000256" key="1">
    <source>
        <dbReference type="SAM" id="SignalP"/>
    </source>
</evidence>
<evidence type="ECO:0000313" key="4">
    <source>
        <dbReference type="Proteomes" id="UP001198701"/>
    </source>
</evidence>
<name>A0ABS8IW93_9BURK</name>
<dbReference type="Gene3D" id="2.60.120.200">
    <property type="match status" value="1"/>
</dbReference>
<dbReference type="RefSeq" id="WP_229433870.1">
    <property type="nucleotide sequence ID" value="NZ_JAJHPV010000020.1"/>
</dbReference>